<evidence type="ECO:0000313" key="2">
    <source>
        <dbReference type="EMBL" id="ADZ10168.1"/>
    </source>
</evidence>
<protein>
    <submittedName>
        <fullName evidence="2">H4MPT-linked C1 transfer pathway protein</fullName>
    </submittedName>
</protein>
<dbReference type="InterPro" id="IPR043129">
    <property type="entry name" value="ATPase_NBD"/>
</dbReference>
<sequence length="349" mass="37724">MRIAGFDIGGANTDLAVVELDESGDITDVKTDFSYLPMWERKDDLADVLKELLEPFGEVDAVGISMTAELVDAYKTKKEGVVDIASKSNDAFDVPVGFVGLDGMMNLKEVLDDPLKAAAANWIATAPLAAKIKPDTILLDTGSTTTDIIPIKNGVECALGRSDLERLQTGELVYSGTLRTNVAALVEKVPLNDTMARVASELFAVTADVHRVLGNITKENYSGVTMDGAGKSIVDCRRRISRVVCGDLEVLSTDEIENIAAYIYSEQVRKISEALKEVSIRNRLHHVVTTGLGMDIIASMACELAGLTFTGMDKLLKKEDCVNAPAVGTALMMEPYLTKKNLEENLEGF</sequence>
<dbReference type="KEGG" id="mel:Metbo_1948"/>
<dbReference type="EMBL" id="CP002551">
    <property type="protein sequence ID" value="ADZ10168.1"/>
    <property type="molecule type" value="Genomic_DNA"/>
</dbReference>
<dbReference type="HOGENOM" id="CLU_060932_0_0_2"/>
<reference evidence="3" key="1">
    <citation type="submission" date="2011-02" db="EMBL/GenBank/DDBJ databases">
        <title>Complete sequence of Methanobacterium sp. AL-21.</title>
        <authorList>
            <consortium name="US DOE Joint Genome Institute"/>
            <person name="Lucas S."/>
            <person name="Copeland A."/>
            <person name="Lapidus A."/>
            <person name="Cheng J.-F."/>
            <person name="Goodwin L."/>
            <person name="Pitluck S."/>
            <person name="Chertkov O."/>
            <person name="Detter J.C."/>
            <person name="Han C."/>
            <person name="Tapia R."/>
            <person name="Land M."/>
            <person name="Hauser L."/>
            <person name="Kyrpides N."/>
            <person name="Ivanova N."/>
            <person name="Mikhailova N."/>
            <person name="Pagani I."/>
            <person name="Cadillo-Quiroz H."/>
            <person name="Imachi H."/>
            <person name="Zinder S."/>
            <person name="Liu W."/>
            <person name="Woyke T."/>
        </authorList>
    </citation>
    <scope>NUCLEOTIDE SEQUENCE [LARGE SCALE GENOMIC DNA]</scope>
    <source>
        <strain evidence="3">AL-21</strain>
    </source>
</reference>
<reference evidence="2 3" key="2">
    <citation type="journal article" date="2014" name="Int. J. Syst. Evol. Microbiol.">
        <title>Methanobacterium paludis sp. nov. and a novel strain of Methanobacterium lacus isolated from northern peatlands.</title>
        <authorList>
            <person name="Cadillo-Quiroz H."/>
            <person name="Brauer S.L."/>
            <person name="Goodson N."/>
            <person name="Yavitt J.B."/>
            <person name="Zinder S.H."/>
        </authorList>
    </citation>
    <scope>NUCLEOTIDE SEQUENCE [LARGE SCALE GENOMIC DNA]</scope>
    <source>
        <strain evidence="2 3">AL-21</strain>
    </source>
</reference>
<keyword evidence="3" id="KW-1185">Reference proteome</keyword>
<dbReference type="InterPro" id="IPR002821">
    <property type="entry name" value="Hydantoinase_A"/>
</dbReference>
<feature type="domain" description="Hydantoinase A/oxoprolinase" evidence="1">
    <location>
        <begin position="62"/>
        <end position="330"/>
    </location>
</feature>
<dbReference type="AlphaFoldDB" id="F0TB22"/>
<name>F0TB22_METLA</name>
<evidence type="ECO:0000313" key="3">
    <source>
        <dbReference type="Proteomes" id="UP000007490"/>
    </source>
</evidence>
<dbReference type="SUPFAM" id="SSF53067">
    <property type="entry name" value="Actin-like ATPase domain"/>
    <property type="match status" value="1"/>
</dbReference>
<evidence type="ECO:0000259" key="1">
    <source>
        <dbReference type="Pfam" id="PF01968"/>
    </source>
</evidence>
<dbReference type="OrthoDB" id="148086at2157"/>
<accession>F0TB22</accession>
<dbReference type="GO" id="GO:0016787">
    <property type="term" value="F:hydrolase activity"/>
    <property type="evidence" value="ECO:0007669"/>
    <property type="project" value="InterPro"/>
</dbReference>
<dbReference type="Gene3D" id="3.30.420.40">
    <property type="match status" value="1"/>
</dbReference>
<dbReference type="NCBIfam" id="TIGR03123">
    <property type="entry name" value="one_C_unchar_1"/>
    <property type="match status" value="1"/>
</dbReference>
<gene>
    <name evidence="2" type="ordered locus">Metbo_1948</name>
</gene>
<dbReference type="STRING" id="877455.Metbo_1948"/>
<proteinExistence type="predicted"/>
<dbReference type="Gene3D" id="3.30.420.190">
    <property type="entry name" value="conserved archaeal protein q6m145"/>
    <property type="match status" value="1"/>
</dbReference>
<dbReference type="InterPro" id="IPR002756">
    <property type="entry name" value="MfnF"/>
</dbReference>
<dbReference type="Proteomes" id="UP000007490">
    <property type="component" value="Chromosome"/>
</dbReference>
<dbReference type="Pfam" id="PF01968">
    <property type="entry name" value="Hydantoinase_A"/>
    <property type="match status" value="1"/>
</dbReference>
<dbReference type="eggNOG" id="arCOG04369">
    <property type="taxonomic scope" value="Archaea"/>
</dbReference>
<dbReference type="GeneID" id="10278408"/>
<organism evidence="2 3">
    <name type="scientific">Methanobacterium lacus (strain AL-21)</name>
    <dbReference type="NCBI Taxonomy" id="877455"/>
    <lineage>
        <taxon>Archaea</taxon>
        <taxon>Methanobacteriati</taxon>
        <taxon>Methanobacteriota</taxon>
        <taxon>Methanomada group</taxon>
        <taxon>Methanobacteria</taxon>
        <taxon>Methanobacteriales</taxon>
        <taxon>Methanobacteriaceae</taxon>
        <taxon>Methanobacterium</taxon>
    </lineage>
</organism>
<dbReference type="RefSeq" id="WP_013645519.1">
    <property type="nucleotide sequence ID" value="NC_015216.1"/>
</dbReference>